<dbReference type="EMBL" id="JBHTAT010000001">
    <property type="protein sequence ID" value="MFC7253733.1"/>
    <property type="molecule type" value="Genomic_DNA"/>
</dbReference>
<feature type="compositionally biased region" description="Basic and acidic residues" evidence="1">
    <location>
        <begin position="218"/>
        <end position="228"/>
    </location>
</feature>
<comment type="caution">
    <text evidence="2">The sequence shown here is derived from an EMBL/GenBank/DDBJ whole genome shotgun (WGS) entry which is preliminary data.</text>
</comment>
<proteinExistence type="predicted"/>
<reference evidence="2 3" key="1">
    <citation type="journal article" date="2019" name="Int. J. Syst. Evol. Microbiol.">
        <title>The Global Catalogue of Microorganisms (GCM) 10K type strain sequencing project: providing services to taxonomists for standard genome sequencing and annotation.</title>
        <authorList>
            <consortium name="The Broad Institute Genomics Platform"/>
            <consortium name="The Broad Institute Genome Sequencing Center for Infectious Disease"/>
            <person name="Wu L."/>
            <person name="Ma J."/>
        </authorList>
    </citation>
    <scope>NUCLEOTIDE SEQUENCE [LARGE SCALE GENOMIC DNA]</scope>
    <source>
        <strain evidence="2 3">GX21</strain>
    </source>
</reference>
<dbReference type="RefSeq" id="WP_379701755.1">
    <property type="nucleotide sequence ID" value="NZ_JBHTAT010000001.1"/>
</dbReference>
<gene>
    <name evidence="2" type="ORF">ACFQKE_00145</name>
</gene>
<feature type="region of interest" description="Disordered" evidence="1">
    <location>
        <begin position="184"/>
        <end position="242"/>
    </location>
</feature>
<dbReference type="GeneID" id="96952014"/>
<feature type="compositionally biased region" description="Polar residues" evidence="1">
    <location>
        <begin position="189"/>
        <end position="198"/>
    </location>
</feature>
<sequence>MSDTVQACPECDSAVVYERADADPAWICYECDAEFDEPVERPSRAPGVTDSADAEEPQGTDSPTPTVGKLDTPDAVFEGVEPGAKLAMADYQQPFTLMDVRHRIVWDVPFGEDWVDAEVIVTQGAGLSGTGYRAAVTSAGEVDLYRPHGDDYVREAEKHITSAHSVEHVGEISTAAKLQLLGDGVAQPEETTPGSSITGRERRDPRLLPARAVGSGARGREWTTDSGRDSMSIETDNPDDPTIFEELYERHGDAYEELAVSDNPAAPLAQMVVDEATGEDDA</sequence>
<organism evidence="2 3">
    <name type="scientific">Haloplanus litoreus</name>
    <dbReference type="NCBI Taxonomy" id="767515"/>
    <lineage>
        <taxon>Archaea</taxon>
        <taxon>Methanobacteriati</taxon>
        <taxon>Methanobacteriota</taxon>
        <taxon>Stenosarchaea group</taxon>
        <taxon>Halobacteria</taxon>
        <taxon>Halobacteriales</taxon>
        <taxon>Haloferacaceae</taxon>
        <taxon>Haloplanus</taxon>
    </lineage>
</organism>
<name>A0ABD5ZSZ8_9EURY</name>
<protein>
    <submittedName>
        <fullName evidence="2">Uncharacterized protein</fullName>
    </submittedName>
</protein>
<evidence type="ECO:0000313" key="3">
    <source>
        <dbReference type="Proteomes" id="UP001596434"/>
    </source>
</evidence>
<dbReference type="Proteomes" id="UP001596434">
    <property type="component" value="Unassembled WGS sequence"/>
</dbReference>
<evidence type="ECO:0000313" key="2">
    <source>
        <dbReference type="EMBL" id="MFC7253733.1"/>
    </source>
</evidence>
<accession>A0ABD5ZSZ8</accession>
<evidence type="ECO:0000256" key="1">
    <source>
        <dbReference type="SAM" id="MobiDB-lite"/>
    </source>
</evidence>
<dbReference type="AlphaFoldDB" id="A0ABD5ZSZ8"/>
<feature type="region of interest" description="Disordered" evidence="1">
    <location>
        <begin position="38"/>
        <end position="70"/>
    </location>
</feature>
<keyword evidence="3" id="KW-1185">Reference proteome</keyword>